<dbReference type="Proteomes" id="UP000282106">
    <property type="component" value="Unassembled WGS sequence"/>
</dbReference>
<dbReference type="AlphaFoldDB" id="A0A3N0V8K6"/>
<reference evidence="1 2" key="1">
    <citation type="submission" date="2018-10" db="EMBL/GenBank/DDBJ databases">
        <authorList>
            <person name="Chen W.-M."/>
        </authorList>
    </citation>
    <scope>NUCLEOTIDE SEQUENCE [LARGE SCALE GENOMIC DNA]</scope>
    <source>
        <strain evidence="1 2">THS-13</strain>
    </source>
</reference>
<dbReference type="InterPro" id="IPR006311">
    <property type="entry name" value="TAT_signal"/>
</dbReference>
<evidence type="ECO:0000313" key="2">
    <source>
        <dbReference type="Proteomes" id="UP000282106"/>
    </source>
</evidence>
<evidence type="ECO:0000313" key="1">
    <source>
        <dbReference type="EMBL" id="ROH89059.1"/>
    </source>
</evidence>
<evidence type="ECO:0008006" key="3">
    <source>
        <dbReference type="Google" id="ProtNLM"/>
    </source>
</evidence>
<comment type="caution">
    <text evidence="1">The sequence shown here is derived from an EMBL/GenBank/DDBJ whole genome shotgun (WGS) entry which is preliminary data.</text>
</comment>
<dbReference type="RefSeq" id="WP_123212081.1">
    <property type="nucleotide sequence ID" value="NZ_RJVO01000005.1"/>
</dbReference>
<dbReference type="PROSITE" id="PS51318">
    <property type="entry name" value="TAT"/>
    <property type="match status" value="1"/>
</dbReference>
<accession>A0A3N0V8K6</accession>
<organism evidence="1 2">
    <name type="scientific">Stagnimonas aquatica</name>
    <dbReference type="NCBI Taxonomy" id="2689987"/>
    <lineage>
        <taxon>Bacteria</taxon>
        <taxon>Pseudomonadati</taxon>
        <taxon>Pseudomonadota</taxon>
        <taxon>Gammaproteobacteria</taxon>
        <taxon>Nevskiales</taxon>
        <taxon>Nevskiaceae</taxon>
        <taxon>Stagnimonas</taxon>
    </lineage>
</organism>
<proteinExistence type="predicted"/>
<protein>
    <recommendedName>
        <fullName evidence="3">Twin-arginine translocation signal domain-containing protein</fullName>
    </recommendedName>
</protein>
<dbReference type="InParanoid" id="A0A3N0V8K6"/>
<gene>
    <name evidence="1" type="ORF">ED208_11645</name>
</gene>
<sequence length="188" mass="19738">MTPAAEPTAFGRRDFLKLSAGSAALLGAGAFTAGLAGCAKQEAPAAGYAFLRAGDAALFAAIAPLVLADSLPQQGRAEHLQQLLKAIDGTGARLQAPTQKMLYQLFDLLNTGLTRRLAAGVSKPWAEAEPAQIEAFLNRWRNSSIGLFNGGYRALNKLVVGNWIALPEGLKAVGYPGPWAPMYSALNS</sequence>
<dbReference type="EMBL" id="RJVO01000005">
    <property type="protein sequence ID" value="ROH89059.1"/>
    <property type="molecule type" value="Genomic_DNA"/>
</dbReference>
<keyword evidence="2" id="KW-1185">Reference proteome</keyword>
<name>A0A3N0V8K6_9GAMM</name>